<dbReference type="AlphaFoldDB" id="A0AAX2QR66"/>
<dbReference type="Gene3D" id="3.40.630.40">
    <property type="entry name" value="Zn-dependent exopeptidases"/>
    <property type="match status" value="1"/>
</dbReference>
<reference evidence="5 6" key="1">
    <citation type="submission" date="2019-03" db="EMBL/GenBank/DDBJ databases">
        <title>Genomic Encyclopedia of Type Strains, Phase IV (KMG-V): Genome sequencing to study the core and pangenomes of soil and plant-associated prokaryotes.</title>
        <authorList>
            <person name="Whitman W."/>
        </authorList>
    </citation>
    <scope>NUCLEOTIDE SEQUENCE [LARGE SCALE GENOMIC DNA]</scope>
    <source>
        <strain evidence="5 6">FB403</strain>
    </source>
</reference>
<evidence type="ECO:0000259" key="4">
    <source>
        <dbReference type="SMART" id="SM00646"/>
    </source>
</evidence>
<evidence type="ECO:0000313" key="5">
    <source>
        <dbReference type="EMBL" id="TCU27583.1"/>
    </source>
</evidence>
<comment type="catalytic activity">
    <reaction evidence="1">
        <text>Hydrolyzes the link between N-acetylmuramoyl residues and L-amino acid residues in certain cell-wall glycopeptides.</text>
        <dbReference type="EC" id="3.5.1.28"/>
    </reaction>
</comment>
<dbReference type="PANTHER" id="PTHR30404">
    <property type="entry name" value="N-ACETYLMURAMOYL-L-ALANINE AMIDASE"/>
    <property type="match status" value="1"/>
</dbReference>
<name>A0AAX2QR66_9HYPH</name>
<dbReference type="EC" id="3.5.1.28" evidence="2"/>
<dbReference type="GO" id="GO:0008745">
    <property type="term" value="F:N-acetylmuramoyl-L-alanine amidase activity"/>
    <property type="evidence" value="ECO:0007669"/>
    <property type="project" value="UniProtKB-EC"/>
</dbReference>
<accession>A0AAX2QR66</accession>
<dbReference type="GO" id="GO:0030288">
    <property type="term" value="C:outer membrane-bounded periplasmic space"/>
    <property type="evidence" value="ECO:0007669"/>
    <property type="project" value="TreeGrafter"/>
</dbReference>
<dbReference type="Pfam" id="PF01520">
    <property type="entry name" value="Amidase_3"/>
    <property type="match status" value="1"/>
</dbReference>
<dbReference type="InterPro" id="IPR002508">
    <property type="entry name" value="MurNAc-LAA_cat"/>
</dbReference>
<dbReference type="CDD" id="cd02696">
    <property type="entry name" value="MurNAc-LAA"/>
    <property type="match status" value="1"/>
</dbReference>
<dbReference type="PANTHER" id="PTHR30404:SF0">
    <property type="entry name" value="N-ACETYLMURAMOYL-L-ALANINE AMIDASE AMIC"/>
    <property type="match status" value="1"/>
</dbReference>
<evidence type="ECO:0000256" key="1">
    <source>
        <dbReference type="ARBA" id="ARBA00001561"/>
    </source>
</evidence>
<dbReference type="Pfam" id="PF11741">
    <property type="entry name" value="AMIN"/>
    <property type="match status" value="1"/>
</dbReference>
<organism evidence="5 6">
    <name type="scientific">Rhizobium laguerreae</name>
    <dbReference type="NCBI Taxonomy" id="1076926"/>
    <lineage>
        <taxon>Bacteria</taxon>
        <taxon>Pseudomonadati</taxon>
        <taxon>Pseudomonadota</taxon>
        <taxon>Alphaproteobacteria</taxon>
        <taxon>Hyphomicrobiales</taxon>
        <taxon>Rhizobiaceae</taxon>
        <taxon>Rhizobium/Agrobacterium group</taxon>
        <taxon>Rhizobium</taxon>
    </lineage>
</organism>
<evidence type="ECO:0000256" key="3">
    <source>
        <dbReference type="ARBA" id="ARBA00022801"/>
    </source>
</evidence>
<protein>
    <recommendedName>
        <fullName evidence="2">N-acetylmuramoyl-L-alanine amidase</fullName>
        <ecNumber evidence="2">3.5.1.28</ecNumber>
    </recommendedName>
</protein>
<dbReference type="InterPro" id="IPR021731">
    <property type="entry name" value="AMIN_dom"/>
</dbReference>
<dbReference type="SMART" id="SM00646">
    <property type="entry name" value="Ami_3"/>
    <property type="match status" value="1"/>
</dbReference>
<dbReference type="GO" id="GO:0009253">
    <property type="term" value="P:peptidoglycan catabolic process"/>
    <property type="evidence" value="ECO:0007669"/>
    <property type="project" value="InterPro"/>
</dbReference>
<keyword evidence="3" id="KW-0378">Hydrolase</keyword>
<comment type="caution">
    <text evidence="5">The sequence shown here is derived from an EMBL/GenBank/DDBJ whole genome shotgun (WGS) entry which is preliminary data.</text>
</comment>
<gene>
    <name evidence="5" type="ORF">EV131_103619</name>
</gene>
<dbReference type="InterPro" id="IPR050695">
    <property type="entry name" value="N-acetylmuramoyl_amidase_3"/>
</dbReference>
<dbReference type="EMBL" id="SMBI01000003">
    <property type="protein sequence ID" value="TCU27583.1"/>
    <property type="molecule type" value="Genomic_DNA"/>
</dbReference>
<sequence>MWRQVLIWLAAFAATLSRQHFTLKFVVCFLCHNSKGKAKCAIILMDFATHTSWDKVIAIRQAAAGVSSQDVGRSRVGSLAIQIGCGGLLFKRARIAAKSAARRSTFARRVLAALLTASLLPASSVEARDPLLAYGARIVGDDARTRIVIDFDREPRFSVHYIANPERIVVDLPATAFGFPAKDLAARGLFKDIRYGKMDEESARIVLTTAGPVKLALAKVQADETGNGHRLVLDAEMIDKKAFAELVKTQSWSDRTEAAQTTSAIPAPQKAAPGDFVIAVDAGHGGIDTGAIGVDTKTEEKQVTLAFAKAFTERLNKEPGIKAFLTREDDEFLSLSQRVLIARQNHAGLFISLHADTLKQKDIRGATVYTISDKASDKLAADLAERENLSDQIAGKETVAEPPEVADILLDLTRRETQAFSISLAESVLNSFKDQVGTINNPHRHAGFRVLQAPDVPSILLEIGFLSNAEDEKLLLDEAWRGKIAGLLTDAVKRYRAAVMANGG</sequence>
<dbReference type="Proteomes" id="UP000295021">
    <property type="component" value="Unassembled WGS sequence"/>
</dbReference>
<dbReference type="Gene3D" id="2.60.40.3500">
    <property type="match status" value="1"/>
</dbReference>
<feature type="domain" description="MurNAc-LAA" evidence="4">
    <location>
        <begin position="339"/>
        <end position="493"/>
    </location>
</feature>
<evidence type="ECO:0000256" key="2">
    <source>
        <dbReference type="ARBA" id="ARBA00011901"/>
    </source>
</evidence>
<evidence type="ECO:0000313" key="6">
    <source>
        <dbReference type="Proteomes" id="UP000295021"/>
    </source>
</evidence>
<dbReference type="SUPFAM" id="SSF53187">
    <property type="entry name" value="Zn-dependent exopeptidases"/>
    <property type="match status" value="1"/>
</dbReference>
<proteinExistence type="predicted"/>